<evidence type="ECO:0000256" key="11">
    <source>
        <dbReference type="ARBA" id="ARBA00022837"/>
    </source>
</evidence>
<evidence type="ECO:0000256" key="3">
    <source>
        <dbReference type="ARBA" id="ARBA00005435"/>
    </source>
</evidence>
<dbReference type="GO" id="GO:0016020">
    <property type="term" value="C:membrane"/>
    <property type="evidence" value="ECO:0007669"/>
    <property type="project" value="UniProtKB-SubCell"/>
</dbReference>
<dbReference type="Proteomes" id="UP000799429">
    <property type="component" value="Unassembled WGS sequence"/>
</dbReference>
<comment type="similarity">
    <text evidence="3">Belongs to the LCL3 family.</text>
</comment>
<dbReference type="OrthoDB" id="430293at2759"/>
<dbReference type="PROSITE" id="PS50830">
    <property type="entry name" value="TNASE_3"/>
    <property type="match status" value="1"/>
</dbReference>
<evidence type="ECO:0000256" key="9">
    <source>
        <dbReference type="ARBA" id="ARBA00022759"/>
    </source>
</evidence>
<keyword evidence="12" id="KW-1133">Transmembrane helix</keyword>
<comment type="caution">
    <text evidence="17">The sequence shown here is derived from an EMBL/GenBank/DDBJ whole genome shotgun (WGS) entry which is preliminary data.</text>
</comment>
<proteinExistence type="inferred from homology"/>
<dbReference type="InterPro" id="IPR035437">
    <property type="entry name" value="SNase_OB-fold_sf"/>
</dbReference>
<evidence type="ECO:0000256" key="2">
    <source>
        <dbReference type="ARBA" id="ARBA00004173"/>
    </source>
</evidence>
<evidence type="ECO:0000313" key="17">
    <source>
        <dbReference type="EMBL" id="KAF2835522.1"/>
    </source>
</evidence>
<dbReference type="EMBL" id="MU006108">
    <property type="protein sequence ID" value="KAF2835522.1"/>
    <property type="molecule type" value="Genomic_DNA"/>
</dbReference>
<feature type="region of interest" description="Disordered" evidence="15">
    <location>
        <begin position="244"/>
        <end position="280"/>
    </location>
</feature>
<reference evidence="17" key="1">
    <citation type="journal article" date="2020" name="Stud. Mycol.">
        <title>101 Dothideomycetes genomes: a test case for predicting lifestyles and emergence of pathogens.</title>
        <authorList>
            <person name="Haridas S."/>
            <person name="Albert R."/>
            <person name="Binder M."/>
            <person name="Bloem J."/>
            <person name="Labutti K."/>
            <person name="Salamov A."/>
            <person name="Andreopoulos B."/>
            <person name="Baker S."/>
            <person name="Barry K."/>
            <person name="Bills G."/>
            <person name="Bluhm B."/>
            <person name="Cannon C."/>
            <person name="Castanera R."/>
            <person name="Culley D."/>
            <person name="Daum C."/>
            <person name="Ezra D."/>
            <person name="Gonzalez J."/>
            <person name="Henrissat B."/>
            <person name="Kuo A."/>
            <person name="Liang C."/>
            <person name="Lipzen A."/>
            <person name="Lutzoni F."/>
            <person name="Magnuson J."/>
            <person name="Mondo S."/>
            <person name="Nolan M."/>
            <person name="Ohm R."/>
            <person name="Pangilinan J."/>
            <person name="Park H.-J."/>
            <person name="Ramirez L."/>
            <person name="Alfaro M."/>
            <person name="Sun H."/>
            <person name="Tritt A."/>
            <person name="Yoshinaga Y."/>
            <person name="Zwiers L.-H."/>
            <person name="Turgeon B."/>
            <person name="Goodwin S."/>
            <person name="Spatafora J."/>
            <person name="Crous P."/>
            <person name="Grigoriev I."/>
        </authorList>
    </citation>
    <scope>NUCLEOTIDE SEQUENCE</scope>
    <source>
        <strain evidence="17">CBS 101060</strain>
    </source>
</reference>
<keyword evidence="10" id="KW-0378">Hydrolase</keyword>
<evidence type="ECO:0000256" key="4">
    <source>
        <dbReference type="ARBA" id="ARBA00013404"/>
    </source>
</evidence>
<evidence type="ECO:0000256" key="12">
    <source>
        <dbReference type="ARBA" id="ARBA00022989"/>
    </source>
</evidence>
<dbReference type="GO" id="GO:0004519">
    <property type="term" value="F:endonuclease activity"/>
    <property type="evidence" value="ECO:0007669"/>
    <property type="project" value="UniProtKB-KW"/>
</dbReference>
<evidence type="ECO:0000256" key="8">
    <source>
        <dbReference type="ARBA" id="ARBA00022723"/>
    </source>
</evidence>
<dbReference type="SUPFAM" id="SSF50199">
    <property type="entry name" value="Staphylococcal nuclease"/>
    <property type="match status" value="1"/>
</dbReference>
<keyword evidence="13" id="KW-0496">Mitochondrion</keyword>
<dbReference type="Pfam" id="PF00565">
    <property type="entry name" value="SNase"/>
    <property type="match status" value="1"/>
</dbReference>
<keyword evidence="9" id="KW-0255">Endonuclease</keyword>
<evidence type="ECO:0000313" key="18">
    <source>
        <dbReference type="Proteomes" id="UP000799429"/>
    </source>
</evidence>
<dbReference type="GO" id="GO:0046872">
    <property type="term" value="F:metal ion binding"/>
    <property type="evidence" value="ECO:0007669"/>
    <property type="project" value="UniProtKB-KW"/>
</dbReference>
<accession>A0A9P4S5A5</accession>
<evidence type="ECO:0000256" key="6">
    <source>
        <dbReference type="ARBA" id="ARBA00022692"/>
    </source>
</evidence>
<keyword evidence="6" id="KW-0812">Transmembrane</keyword>
<evidence type="ECO:0000256" key="14">
    <source>
        <dbReference type="ARBA" id="ARBA00023136"/>
    </source>
</evidence>
<dbReference type="FunFam" id="2.40.50.90:FF:000029">
    <property type="entry name" value="Probable endonuclease lcl3"/>
    <property type="match status" value="1"/>
</dbReference>
<comment type="subcellular location">
    <subcellularLocation>
        <location evidence="1">Membrane</location>
        <topology evidence="1">Single-pass membrane protein</topology>
    </subcellularLocation>
    <subcellularLocation>
        <location evidence="2">Mitochondrion</location>
    </subcellularLocation>
</comment>
<feature type="compositionally biased region" description="Basic and acidic residues" evidence="15">
    <location>
        <begin position="265"/>
        <end position="280"/>
    </location>
</feature>
<dbReference type="InterPro" id="IPR016071">
    <property type="entry name" value="Staphylococal_nuclease_OB-fold"/>
</dbReference>
<feature type="compositionally biased region" description="Basic and acidic residues" evidence="15">
    <location>
        <begin position="244"/>
        <end position="258"/>
    </location>
</feature>
<sequence length="280" mass="32539">MRFPFSRKDEENSKHESSWADNLNSTNWSYYTEPRQWVPTALLTLTTLTLIHGYKTYLRRIPTAEHMKPSFFRRRSVFGKVTSVGDGDNFRLFHTPGGKLAGWGWFPGRVVPSKREGLKEKTLHIRIAGIDAPELPHFGRPGQPYGEEALNWLKDYILSHHVRAYVYRRDQYERVVATVFVRKWFIRRDVGLQMLKAGLATVYEAKTGSEFGEFEAKYRAAEENAKRAKLGLWSKPSFIQRVLGEKRKESESPREFKNRMMATEEEAKKTVSTRKSSEKS</sequence>
<dbReference type="SMART" id="SM00318">
    <property type="entry name" value="SNc"/>
    <property type="match status" value="1"/>
</dbReference>
<dbReference type="GO" id="GO:0016787">
    <property type="term" value="F:hydrolase activity"/>
    <property type="evidence" value="ECO:0007669"/>
    <property type="project" value="UniProtKB-KW"/>
</dbReference>
<name>A0A9P4S5A5_9PEZI</name>
<protein>
    <recommendedName>
        <fullName evidence="4">Probable endonuclease LCL3</fullName>
    </recommendedName>
    <alternativeName>
        <fullName evidence="5">Probable endonuclease lcl3</fullName>
    </alternativeName>
</protein>
<feature type="domain" description="TNase-like" evidence="16">
    <location>
        <begin position="75"/>
        <end position="235"/>
    </location>
</feature>
<dbReference type="PANTHER" id="PTHR12302">
    <property type="entry name" value="EBNA2 BINDING PROTEIN P100"/>
    <property type="match status" value="1"/>
</dbReference>
<keyword evidence="18" id="KW-1185">Reference proteome</keyword>
<dbReference type="PANTHER" id="PTHR12302:SF3">
    <property type="entry name" value="SERINE_THREONINE-PROTEIN KINASE 31"/>
    <property type="match status" value="1"/>
</dbReference>
<evidence type="ECO:0000256" key="1">
    <source>
        <dbReference type="ARBA" id="ARBA00004167"/>
    </source>
</evidence>
<evidence type="ECO:0000256" key="5">
    <source>
        <dbReference type="ARBA" id="ARBA00014651"/>
    </source>
</evidence>
<dbReference type="GO" id="GO:0005739">
    <property type="term" value="C:mitochondrion"/>
    <property type="evidence" value="ECO:0007669"/>
    <property type="project" value="UniProtKB-SubCell"/>
</dbReference>
<organism evidence="17 18">
    <name type="scientific">Patellaria atrata CBS 101060</name>
    <dbReference type="NCBI Taxonomy" id="1346257"/>
    <lineage>
        <taxon>Eukaryota</taxon>
        <taxon>Fungi</taxon>
        <taxon>Dikarya</taxon>
        <taxon>Ascomycota</taxon>
        <taxon>Pezizomycotina</taxon>
        <taxon>Dothideomycetes</taxon>
        <taxon>Dothideomycetes incertae sedis</taxon>
        <taxon>Patellariales</taxon>
        <taxon>Patellariaceae</taxon>
        <taxon>Patellaria</taxon>
    </lineage>
</organism>
<keyword evidence="14" id="KW-0472">Membrane</keyword>
<gene>
    <name evidence="17" type="ORF">M501DRAFT_438340</name>
</gene>
<evidence type="ECO:0000259" key="16">
    <source>
        <dbReference type="PROSITE" id="PS50830"/>
    </source>
</evidence>
<evidence type="ECO:0000256" key="7">
    <source>
        <dbReference type="ARBA" id="ARBA00022722"/>
    </source>
</evidence>
<dbReference type="Gene3D" id="2.40.50.90">
    <property type="match status" value="1"/>
</dbReference>
<dbReference type="AlphaFoldDB" id="A0A9P4S5A5"/>
<keyword evidence="7" id="KW-0540">Nuclease</keyword>
<evidence type="ECO:0000256" key="13">
    <source>
        <dbReference type="ARBA" id="ARBA00023128"/>
    </source>
</evidence>
<keyword evidence="11" id="KW-0106">Calcium</keyword>
<evidence type="ECO:0000256" key="10">
    <source>
        <dbReference type="ARBA" id="ARBA00022801"/>
    </source>
</evidence>
<keyword evidence="8" id="KW-0479">Metal-binding</keyword>
<evidence type="ECO:0000256" key="15">
    <source>
        <dbReference type="SAM" id="MobiDB-lite"/>
    </source>
</evidence>